<reference evidence="2 3" key="1">
    <citation type="journal article" date="2006" name="Proc. Natl. Acad. Sci. U.S.A.">
        <title>Complete nucleotide sequence of the chlorarachniophyte nucleomorph: nature's smallest nucleus.</title>
        <authorList>
            <person name="Gilson P.R."/>
            <person name="Su V."/>
            <person name="Slamovits C.H."/>
            <person name="Reith M.E."/>
            <person name="Keeling P.J."/>
            <person name="McFadden G.I."/>
        </authorList>
    </citation>
    <scope>NUCLEOTIDE SEQUENCE [LARGE SCALE GENOMIC DNA]</scope>
    <source>
        <strain evidence="3">CCMP621</strain>
    </source>
</reference>
<evidence type="ECO:0000313" key="3">
    <source>
        <dbReference type="Proteomes" id="UP000243425"/>
    </source>
</evidence>
<keyword evidence="1" id="KW-0472">Membrane</keyword>
<evidence type="ECO:0000256" key="1">
    <source>
        <dbReference type="SAM" id="Phobius"/>
    </source>
</evidence>
<accession>Q3LWI0</accession>
<proteinExistence type="predicted"/>
<keyword evidence="1" id="KW-1133">Transmembrane helix</keyword>
<protein>
    <submittedName>
        <fullName evidence="2">Uncharacterized protein</fullName>
    </submittedName>
</protein>
<dbReference type="GeneID" id="5788454"/>
<keyword evidence="1" id="KW-0812">Transmembrane</keyword>
<organism evidence="2 3">
    <name type="scientific">Bigelowiella natans</name>
    <name type="common">Pedinomonas minutissima</name>
    <name type="synonym">Chlorarachnion sp. (strain CCMP621)</name>
    <dbReference type="NCBI Taxonomy" id="227086"/>
    <lineage>
        <taxon>Eukaryota</taxon>
        <taxon>Sar</taxon>
        <taxon>Rhizaria</taxon>
        <taxon>Cercozoa</taxon>
        <taxon>Chlorarachniophyceae</taxon>
        <taxon>Bigelowiella</taxon>
    </lineage>
</organism>
<dbReference type="AlphaFoldDB" id="Q3LWI0"/>
<geneLocation type="nucleomorph" evidence="2"/>
<dbReference type="RefSeq" id="XP_001712798.1">
    <property type="nucleotide sequence ID" value="XM_001712746.1"/>
</dbReference>
<dbReference type="Proteomes" id="UP000243425">
    <property type="component" value="Nucleomorph 1"/>
</dbReference>
<dbReference type="EMBL" id="DQ158856">
    <property type="protein sequence ID" value="ABA27186.1"/>
    <property type="molecule type" value="Genomic_DNA"/>
</dbReference>
<evidence type="ECO:0000313" key="2">
    <source>
        <dbReference type="EMBL" id="ABA27186.1"/>
    </source>
</evidence>
<sequence length="276" mass="33626">MKIKRKIEYSSRYKSYNALLIFKKYLSQKRISWINLYYKLLYLKLNKESIILENSKNSQLLHNFKNKLTYKFYSNNFINKQNLEHFLNNFESSYNPPNKNWLANNLIKDINSKTWLTNNSENHKHKRLCYFYCSPYKNDLNFSHGFYHIKGKLIHHTIITELFTHKTKNLKNKKLKMNAYFFSFLYNVINILMNTSRSQKNINKIIYKNITTKTDINIIFKSIVCIFEITYFYISYNKKFLIIKFKKSQKTKNIENLYHLIKLFNNHIFMNKIKVE</sequence>
<feature type="transmembrane region" description="Helical" evidence="1">
    <location>
        <begin position="216"/>
        <end position="236"/>
    </location>
</feature>
<name>Q3LWI0_BIGNA</name>
<feature type="transmembrane region" description="Helical" evidence="1">
    <location>
        <begin position="177"/>
        <end position="196"/>
    </location>
</feature>
<keyword evidence="2" id="KW-0542">Nucleomorph</keyword>